<feature type="repeat" description="WD" evidence="6">
    <location>
        <begin position="542"/>
        <end position="580"/>
    </location>
</feature>
<feature type="compositionally biased region" description="Low complexity" evidence="8">
    <location>
        <begin position="201"/>
        <end position="211"/>
    </location>
</feature>
<evidence type="ECO:0000256" key="3">
    <source>
        <dbReference type="ARBA" id="ARBA00022737"/>
    </source>
</evidence>
<feature type="repeat" description="WD" evidence="6">
    <location>
        <begin position="436"/>
        <end position="471"/>
    </location>
</feature>
<dbReference type="Pfam" id="PF00400">
    <property type="entry name" value="WD40"/>
    <property type="match status" value="5"/>
</dbReference>
<feature type="coiled-coil region" evidence="7">
    <location>
        <begin position="40"/>
        <end position="74"/>
    </location>
</feature>
<dbReference type="EMBL" id="CAJVPL010000414">
    <property type="protein sequence ID" value="CAG8494371.1"/>
    <property type="molecule type" value="Genomic_DNA"/>
</dbReference>
<dbReference type="PROSITE" id="PS50294">
    <property type="entry name" value="WD_REPEATS_REGION"/>
    <property type="match status" value="4"/>
</dbReference>
<feature type="repeat" description="WD" evidence="6">
    <location>
        <begin position="489"/>
        <end position="530"/>
    </location>
</feature>
<dbReference type="PROSITE" id="PS50082">
    <property type="entry name" value="WD_REPEATS_2"/>
    <property type="match status" value="4"/>
</dbReference>
<evidence type="ECO:0000256" key="4">
    <source>
        <dbReference type="ARBA" id="ARBA00022860"/>
    </source>
</evidence>
<feature type="region of interest" description="Disordered" evidence="8">
    <location>
        <begin position="194"/>
        <end position="225"/>
    </location>
</feature>
<evidence type="ECO:0000256" key="8">
    <source>
        <dbReference type="SAM" id="MobiDB-lite"/>
    </source>
</evidence>
<evidence type="ECO:0000259" key="9">
    <source>
        <dbReference type="Pfam" id="PF08232"/>
    </source>
</evidence>
<evidence type="ECO:0000256" key="5">
    <source>
        <dbReference type="ARBA" id="ARBA00023054"/>
    </source>
</evidence>
<dbReference type="InterPro" id="IPR013258">
    <property type="entry name" value="Striatin_N"/>
</dbReference>
<dbReference type="InterPro" id="IPR015943">
    <property type="entry name" value="WD40/YVTN_repeat-like_dom_sf"/>
</dbReference>
<keyword evidence="11" id="KW-1185">Reference proteome</keyword>
<dbReference type="SMART" id="SM00320">
    <property type="entry name" value="WD40"/>
    <property type="match status" value="7"/>
</dbReference>
<feature type="repeat" description="WD" evidence="6">
    <location>
        <begin position="695"/>
        <end position="728"/>
    </location>
</feature>
<evidence type="ECO:0000256" key="7">
    <source>
        <dbReference type="SAM" id="Coils"/>
    </source>
</evidence>
<evidence type="ECO:0000256" key="2">
    <source>
        <dbReference type="ARBA" id="ARBA00022574"/>
    </source>
</evidence>
<comment type="caution">
    <text evidence="10">The sequence shown here is derived from an EMBL/GenBank/DDBJ whole genome shotgun (WGS) entry which is preliminary data.</text>
</comment>
<feature type="region of interest" description="Disordered" evidence="8">
    <location>
        <begin position="241"/>
        <end position="353"/>
    </location>
</feature>
<dbReference type="OrthoDB" id="727118at2759"/>
<dbReference type="PRINTS" id="PR00320">
    <property type="entry name" value="GPROTEINBRPT"/>
</dbReference>
<keyword evidence="3" id="KW-0677">Repeat</keyword>
<evidence type="ECO:0000313" key="11">
    <source>
        <dbReference type="Proteomes" id="UP000789831"/>
    </source>
</evidence>
<dbReference type="PANTHER" id="PTHR15653:SF0">
    <property type="entry name" value="CONNECTOR OF KINASE TO AP-1, ISOFORM E"/>
    <property type="match status" value="1"/>
</dbReference>
<keyword evidence="4" id="KW-0112">Calmodulin-binding</keyword>
<dbReference type="InterPro" id="IPR051488">
    <property type="entry name" value="WD_repeat_striatin"/>
</dbReference>
<dbReference type="PROSITE" id="PS00678">
    <property type="entry name" value="WD_REPEATS_1"/>
    <property type="match status" value="4"/>
</dbReference>
<reference evidence="10" key="1">
    <citation type="submission" date="2021-06" db="EMBL/GenBank/DDBJ databases">
        <authorList>
            <person name="Kallberg Y."/>
            <person name="Tangrot J."/>
            <person name="Rosling A."/>
        </authorList>
    </citation>
    <scope>NUCLEOTIDE SEQUENCE</scope>
    <source>
        <strain evidence="10">MT106</strain>
    </source>
</reference>
<evidence type="ECO:0000256" key="6">
    <source>
        <dbReference type="PROSITE-ProRule" id="PRU00221"/>
    </source>
</evidence>
<gene>
    <name evidence="10" type="ORF">AGERDE_LOCUS3919</name>
</gene>
<feature type="compositionally biased region" description="Polar residues" evidence="8">
    <location>
        <begin position="276"/>
        <end position="306"/>
    </location>
</feature>
<dbReference type="AlphaFoldDB" id="A0A9N8ZGE4"/>
<dbReference type="CDD" id="cd00200">
    <property type="entry name" value="WD40"/>
    <property type="match status" value="1"/>
</dbReference>
<dbReference type="InterPro" id="IPR036322">
    <property type="entry name" value="WD40_repeat_dom_sf"/>
</dbReference>
<accession>A0A9N8ZGE4</accession>
<evidence type="ECO:0000256" key="1">
    <source>
        <dbReference type="ARBA" id="ARBA00009616"/>
    </source>
</evidence>
<feature type="compositionally biased region" description="Basic and acidic residues" evidence="8">
    <location>
        <begin position="334"/>
        <end position="347"/>
    </location>
</feature>
<dbReference type="GO" id="GO:0005516">
    <property type="term" value="F:calmodulin binding"/>
    <property type="evidence" value="ECO:0007669"/>
    <property type="project" value="UniProtKB-KW"/>
</dbReference>
<evidence type="ECO:0000313" key="10">
    <source>
        <dbReference type="EMBL" id="CAG8494371.1"/>
    </source>
</evidence>
<dbReference type="Gene3D" id="2.130.10.10">
    <property type="entry name" value="YVTN repeat-like/Quinoprotein amine dehydrogenase"/>
    <property type="match status" value="2"/>
</dbReference>
<dbReference type="Proteomes" id="UP000789831">
    <property type="component" value="Unassembled WGS sequence"/>
</dbReference>
<feature type="domain" description="Striatin N-terminal" evidence="9">
    <location>
        <begin position="35"/>
        <end position="190"/>
    </location>
</feature>
<dbReference type="InterPro" id="IPR001680">
    <property type="entry name" value="WD40_rpt"/>
</dbReference>
<dbReference type="InterPro" id="IPR020472">
    <property type="entry name" value="WD40_PAC1"/>
</dbReference>
<sequence length="818" mass="91504">MILSSNRSSRTLQKLILRFTLNYLHLLASQPPEYTLPGVLHFLQAEWRRYERDRNEWEIERAEMKARIALLEGERRGNENMKNDLMRRVKMLEYALRQERSKYLAAVNPASNTQSIKGDSPTNEESFNSITILGHDQLVKSPTSGLPSLITMGSLPYRSLSTAARDPKHRGKSREILKACMQEIDYLTNAATNIGANGIRPTSTTTTSSHPSPVPDGTNIIRKHSRSNTVYAGTNTESYNLIGHNSTGTEDNEDSSFHSSSVQDKIDVKNSDEEQSLPTSPNHESENSFTSILNGAMNKSSSSPNGKSDELDGTTAICNPKSIGNSKGKPNQARLRDKFTSGKSAEDVKEEEEQLTKDVQKKFNLSDEKVIKLMKNAKKTNQEILSSTSGSDPQLDDLAVNPNFNIEDDMDTQISESEKLHQNGSEQKMWRQRFTLRSHLDTVRSVAWHQSDLLLVSGSEDATIKLWDLKSITSQKPPPMQDIEASITYRGHLGAVNSVVMASEQRRCYSASMDATIRVWNLPSPKREIYAPVDPSLNLNTYIGHTDAIWDIRLFPIMNQNTQLLASASADGTVKIWDTEIDRSPLKTSWNYYGTNNSEKVNGDGRPPIPTSIDFLHTDLTKIAVSYQNSIIKLFDIETGQCILDFKSNETYDNTPATQINRIVAHPTLPLLFSAHEDQHIRFFDVNTGQSTYSMLAHLDSITSLDVDPSGMILISGGHDSSIRLWDIFNTRTCIQEFVSHRRKSDEGVLSVQYHPSLPWLASGGADSVAKKANYAHVVQKEVSPTIWVHSGCIRWVLGNPVSNKFKTDDIDEIETSN</sequence>
<proteinExistence type="inferred from homology"/>
<protein>
    <submittedName>
        <fullName evidence="10">8446_t:CDS:1</fullName>
    </submittedName>
</protein>
<keyword evidence="2 6" id="KW-0853">WD repeat</keyword>
<keyword evidence="5 7" id="KW-0175">Coiled coil</keyword>
<dbReference type="Gene3D" id="1.20.5.300">
    <property type="match status" value="1"/>
</dbReference>
<dbReference type="InterPro" id="IPR019775">
    <property type="entry name" value="WD40_repeat_CS"/>
</dbReference>
<dbReference type="SUPFAM" id="SSF50978">
    <property type="entry name" value="WD40 repeat-like"/>
    <property type="match status" value="1"/>
</dbReference>
<comment type="similarity">
    <text evidence="1">Belongs to the WD repeat striatin family.</text>
</comment>
<organism evidence="10 11">
    <name type="scientific">Ambispora gerdemannii</name>
    <dbReference type="NCBI Taxonomy" id="144530"/>
    <lineage>
        <taxon>Eukaryota</taxon>
        <taxon>Fungi</taxon>
        <taxon>Fungi incertae sedis</taxon>
        <taxon>Mucoromycota</taxon>
        <taxon>Glomeromycotina</taxon>
        <taxon>Glomeromycetes</taxon>
        <taxon>Archaeosporales</taxon>
        <taxon>Ambisporaceae</taxon>
        <taxon>Ambispora</taxon>
    </lineage>
</organism>
<dbReference type="Pfam" id="PF08232">
    <property type="entry name" value="Striatin"/>
    <property type="match status" value="1"/>
</dbReference>
<name>A0A9N8ZGE4_9GLOM</name>
<dbReference type="PANTHER" id="PTHR15653">
    <property type="entry name" value="STRIATIN"/>
    <property type="match status" value="1"/>
</dbReference>